<dbReference type="PANTHER" id="PTHR36836">
    <property type="entry name" value="COLANIC ACID BIOSYNTHESIS PROTEIN WCAK"/>
    <property type="match status" value="1"/>
</dbReference>
<feature type="domain" description="Polysaccharide pyruvyl transferase" evidence="1">
    <location>
        <begin position="14"/>
        <end position="343"/>
    </location>
</feature>
<sequence>MKTRVAITNTVLSNTGDAAIALSIMDQLRSENPQAEFEFVVFDSAAAHTSKLYPELEIVQLLSLLPPFRPGKVWRRVNGVRVAVVRGLASQSAVRRAASRLSSALFGGAFRRAIRALEGVDLVISSGGTYLVDHYNFSARVAELKLAKSLSKPIVLWTQSLGPFDDARARRNATEIAEIADAVYFRDERSKLSRESLGVSAGTQERVVAADSVFGIDTGRERSVDDQGALISVRKWKTTITGVPSDLKNYRASVVAASRLLEERGLPVRALSTCQGVPSYGQDDSLVARDFFHDSSRVKVDGDFHDPYEILDELAGAKIVIATRMHFAILALISRVPVVAIAYEFKTVELFKSLGLGDYCIEIENVTPEWLAERVNRLLDAPEGPQLAASVLQDTKLSAATPATSAVVRAALKNRVG</sequence>
<accession>A0A7W4YFB8</accession>
<evidence type="ECO:0000313" key="3">
    <source>
        <dbReference type="Proteomes" id="UP000545286"/>
    </source>
</evidence>
<dbReference type="AlphaFoldDB" id="A0A7W4YFB8"/>
<dbReference type="PANTHER" id="PTHR36836:SF1">
    <property type="entry name" value="COLANIC ACID BIOSYNTHESIS PROTEIN WCAK"/>
    <property type="match status" value="1"/>
</dbReference>
<proteinExistence type="predicted"/>
<dbReference type="EMBL" id="JACHWJ010000004">
    <property type="protein sequence ID" value="MBB2958444.1"/>
    <property type="molecule type" value="Genomic_DNA"/>
</dbReference>
<gene>
    <name evidence="2" type="ORF">FHX72_002590</name>
</gene>
<dbReference type="Pfam" id="PF04230">
    <property type="entry name" value="PS_pyruv_trans"/>
    <property type="match status" value="1"/>
</dbReference>
<evidence type="ECO:0000259" key="1">
    <source>
        <dbReference type="Pfam" id="PF04230"/>
    </source>
</evidence>
<reference evidence="2 3" key="1">
    <citation type="submission" date="2020-08" db="EMBL/GenBank/DDBJ databases">
        <title>Sequencing the genomes of 1000 actinobacteria strains.</title>
        <authorList>
            <person name="Klenk H.-P."/>
        </authorList>
    </citation>
    <scope>NUCLEOTIDE SEQUENCE [LARGE SCALE GENOMIC DNA]</scope>
    <source>
        <strain evidence="2 3">DSM 20419</strain>
    </source>
</reference>
<organism evidence="2 3">
    <name type="scientific">Pseudoclavibacter helvolus</name>
    <dbReference type="NCBI Taxonomy" id="255205"/>
    <lineage>
        <taxon>Bacteria</taxon>
        <taxon>Bacillati</taxon>
        <taxon>Actinomycetota</taxon>
        <taxon>Actinomycetes</taxon>
        <taxon>Micrococcales</taxon>
        <taxon>Microbacteriaceae</taxon>
        <taxon>Pseudoclavibacter</taxon>
    </lineage>
</organism>
<dbReference type="RefSeq" id="WP_183625540.1">
    <property type="nucleotide sequence ID" value="NZ_JACHWJ010000004.1"/>
</dbReference>
<name>A0A7W4YFB8_9MICO</name>
<dbReference type="InterPro" id="IPR007345">
    <property type="entry name" value="Polysacch_pyruvyl_Trfase"/>
</dbReference>
<keyword evidence="3" id="KW-1185">Reference proteome</keyword>
<evidence type="ECO:0000313" key="2">
    <source>
        <dbReference type="EMBL" id="MBB2958444.1"/>
    </source>
</evidence>
<comment type="caution">
    <text evidence="2">The sequence shown here is derived from an EMBL/GenBank/DDBJ whole genome shotgun (WGS) entry which is preliminary data.</text>
</comment>
<dbReference type="Proteomes" id="UP000545286">
    <property type="component" value="Unassembled WGS sequence"/>
</dbReference>
<protein>
    <submittedName>
        <fullName evidence="2">Colanic acid/amylovoran biosynthesis protein</fullName>
    </submittedName>
</protein>